<evidence type="ECO:0000256" key="1">
    <source>
        <dbReference type="ARBA" id="ARBA00004571"/>
    </source>
</evidence>
<keyword evidence="8 15" id="KW-0675">Receptor</keyword>
<dbReference type="GO" id="GO:0038023">
    <property type="term" value="F:signaling receptor activity"/>
    <property type="evidence" value="ECO:0007669"/>
    <property type="project" value="InterPro"/>
</dbReference>
<evidence type="ECO:0000259" key="14">
    <source>
        <dbReference type="Pfam" id="PF07715"/>
    </source>
</evidence>
<dbReference type="InterPro" id="IPR037066">
    <property type="entry name" value="Plug_dom_sf"/>
</dbReference>
<dbReference type="Pfam" id="PF00593">
    <property type="entry name" value="TonB_dep_Rec_b-barrel"/>
    <property type="match status" value="1"/>
</dbReference>
<dbReference type="PANTHER" id="PTHR32552">
    <property type="entry name" value="FERRICHROME IRON RECEPTOR-RELATED"/>
    <property type="match status" value="1"/>
</dbReference>
<dbReference type="RefSeq" id="WP_114803531.1">
    <property type="nucleotide sequence ID" value="NZ_QQAV01000006.1"/>
</dbReference>
<reference evidence="15 16" key="1">
    <citation type="submission" date="2018-07" db="EMBL/GenBank/DDBJ databases">
        <title>Genomic Encyclopedia of Type Strains, Phase IV (KMG-IV): sequencing the most valuable type-strain genomes for metagenomic binning, comparative biology and taxonomic classification.</title>
        <authorList>
            <person name="Goeker M."/>
        </authorList>
    </citation>
    <scope>NUCLEOTIDE SEQUENCE [LARGE SCALE GENOMIC DNA]</scope>
    <source>
        <strain evidence="15 16">DSM 21352</strain>
    </source>
</reference>
<dbReference type="OrthoDB" id="8732650at2"/>
<feature type="domain" description="TonB-dependent receptor-like beta-barrel" evidence="13">
    <location>
        <begin position="284"/>
        <end position="711"/>
    </location>
</feature>
<dbReference type="PANTHER" id="PTHR32552:SF82">
    <property type="entry name" value="FCUA PROTEIN"/>
    <property type="match status" value="1"/>
</dbReference>
<comment type="subcellular location">
    <subcellularLocation>
        <location evidence="1 10">Cell outer membrane</location>
        <topology evidence="1 10">Multi-pass membrane protein</topology>
    </subcellularLocation>
</comment>
<dbReference type="InterPro" id="IPR012910">
    <property type="entry name" value="Plug_dom"/>
</dbReference>
<protein>
    <submittedName>
        <fullName evidence="15">Iron complex outermembrane receptor protein</fullName>
    </submittedName>
</protein>
<comment type="caution">
    <text evidence="15">The sequence shown here is derived from an EMBL/GenBank/DDBJ whole genome shotgun (WGS) entry which is preliminary data.</text>
</comment>
<feature type="domain" description="TonB-dependent receptor plug" evidence="14">
    <location>
        <begin position="89"/>
        <end position="186"/>
    </location>
</feature>
<keyword evidence="4 10" id="KW-1134">Transmembrane beta strand</keyword>
<evidence type="ECO:0000256" key="4">
    <source>
        <dbReference type="ARBA" id="ARBA00022452"/>
    </source>
</evidence>
<dbReference type="NCBIfam" id="TIGR01783">
    <property type="entry name" value="TonB-siderophor"/>
    <property type="match status" value="1"/>
</dbReference>
<keyword evidence="6 11" id="KW-0798">TonB box</keyword>
<dbReference type="Gene3D" id="2.170.130.10">
    <property type="entry name" value="TonB-dependent receptor, plug domain"/>
    <property type="match status" value="1"/>
</dbReference>
<evidence type="ECO:0000256" key="3">
    <source>
        <dbReference type="ARBA" id="ARBA00022448"/>
    </source>
</evidence>
<evidence type="ECO:0000256" key="9">
    <source>
        <dbReference type="ARBA" id="ARBA00023237"/>
    </source>
</evidence>
<dbReference type="EMBL" id="QQAV01000006">
    <property type="protein sequence ID" value="RDI23509.1"/>
    <property type="molecule type" value="Genomic_DNA"/>
</dbReference>
<dbReference type="Pfam" id="PF07715">
    <property type="entry name" value="Plug"/>
    <property type="match status" value="1"/>
</dbReference>
<evidence type="ECO:0000256" key="2">
    <source>
        <dbReference type="ARBA" id="ARBA00009810"/>
    </source>
</evidence>
<evidence type="ECO:0000256" key="7">
    <source>
        <dbReference type="ARBA" id="ARBA00023136"/>
    </source>
</evidence>
<dbReference type="GO" id="GO:0015891">
    <property type="term" value="P:siderophore transport"/>
    <property type="evidence" value="ECO:0007669"/>
    <property type="project" value="InterPro"/>
</dbReference>
<evidence type="ECO:0000256" key="11">
    <source>
        <dbReference type="RuleBase" id="RU003357"/>
    </source>
</evidence>
<keyword evidence="9 10" id="KW-0998">Cell outer membrane</keyword>
<comment type="similarity">
    <text evidence="2 10 11">Belongs to the TonB-dependent receptor family.</text>
</comment>
<keyword evidence="7 10" id="KW-0472">Membrane</keyword>
<dbReference type="Proteomes" id="UP000255265">
    <property type="component" value="Unassembled WGS sequence"/>
</dbReference>
<dbReference type="InterPro" id="IPR039426">
    <property type="entry name" value="TonB-dep_rcpt-like"/>
</dbReference>
<dbReference type="PROSITE" id="PS52016">
    <property type="entry name" value="TONB_DEPENDENT_REC_3"/>
    <property type="match status" value="1"/>
</dbReference>
<dbReference type="SUPFAM" id="SSF56935">
    <property type="entry name" value="Porins"/>
    <property type="match status" value="1"/>
</dbReference>
<evidence type="ECO:0000313" key="16">
    <source>
        <dbReference type="Proteomes" id="UP000255265"/>
    </source>
</evidence>
<sequence>MPSLPPRHLPTRRARAIPPSRPRATWPLALALAGPLAAWAQAEAPSGPQLPAVQVEDDRVPDLQQEGSAASGYRARTAAQIGPLDSRPLLDTPYSVNVVPQALMENLQATKPDDVLRINPVTQLTTPQSRFFTGVTVRGFSLGATKRIDGMPNTNMVSVDMEDKERLEVLTGLSGFLWGAGNVGGTLNYVLKRPTYEPLRSVTAGVTEGSNAYLHGDFGGRIDDGGKLAYRLNVVGQDGDTATDHQSIRRGLVSGALDWNLSDRLQLQFDASRSVYRMRGSEAYWSAATGAGYPSADRARSNFYGQPFTLTDTAQDHVASRLRWQLGDRVVLRAGVARRTSRSDLVVANNTFIAGGDGRYLMQTSAWEYPDYLNQGAYAYADWLFATGPVQHTLTAGWSADRTTATNYRSSAGGWTTLTSMPVSFGQPVYLPDPGLVPTGSKYLAQRTLRRNVLLGDDIRLGDQWSALVGVNQAGILDTGYGATGASTSRYDDSRVTPTAALIYKPVPWLSLYGSTMRSLEQGGVAAATYNGRLVSNAGEVMAPLQSKQVELGLKADAHDVLWTAALFKIDKGLQYYDVSGSGPVIYVQDGRQVHQGLEFTATGKPMRGLTVVGGLTLLDAKVKENRQSPALEGKTPMNVAERSAKLYLEYELDDVPGLTLTGGAYYTGPQYADAANTQRLPGFATFDLGLRHALRAAGLPLTLRLNVANVADKRYWLNANYLGSARTVALSGQIKF</sequence>
<dbReference type="Gene3D" id="2.40.170.20">
    <property type="entry name" value="TonB-dependent receptor, beta-barrel domain"/>
    <property type="match status" value="1"/>
</dbReference>
<evidence type="ECO:0000256" key="10">
    <source>
        <dbReference type="PROSITE-ProRule" id="PRU01360"/>
    </source>
</evidence>
<keyword evidence="16" id="KW-1185">Reference proteome</keyword>
<dbReference type="InterPro" id="IPR010105">
    <property type="entry name" value="TonB_sidphr_rcpt"/>
</dbReference>
<proteinExistence type="inferred from homology"/>
<evidence type="ECO:0000313" key="15">
    <source>
        <dbReference type="EMBL" id="RDI23509.1"/>
    </source>
</evidence>
<dbReference type="GO" id="GO:0015344">
    <property type="term" value="F:siderophore uptake transmembrane transporter activity"/>
    <property type="evidence" value="ECO:0007669"/>
    <property type="project" value="TreeGrafter"/>
</dbReference>
<evidence type="ECO:0000256" key="6">
    <source>
        <dbReference type="ARBA" id="ARBA00023077"/>
    </source>
</evidence>
<keyword evidence="5 10" id="KW-0812">Transmembrane</keyword>
<evidence type="ECO:0000256" key="12">
    <source>
        <dbReference type="SAM" id="MobiDB-lite"/>
    </source>
</evidence>
<dbReference type="GO" id="GO:0009279">
    <property type="term" value="C:cell outer membrane"/>
    <property type="evidence" value="ECO:0007669"/>
    <property type="project" value="UniProtKB-SubCell"/>
</dbReference>
<evidence type="ECO:0000259" key="13">
    <source>
        <dbReference type="Pfam" id="PF00593"/>
    </source>
</evidence>
<evidence type="ECO:0000256" key="5">
    <source>
        <dbReference type="ARBA" id="ARBA00022692"/>
    </source>
</evidence>
<keyword evidence="3 10" id="KW-0813">Transport</keyword>
<feature type="region of interest" description="Disordered" evidence="12">
    <location>
        <begin position="1"/>
        <end position="20"/>
    </location>
</feature>
<dbReference type="CDD" id="cd01347">
    <property type="entry name" value="ligand_gated_channel"/>
    <property type="match status" value="1"/>
</dbReference>
<name>A0A370FGI8_9BURK</name>
<gene>
    <name evidence="15" type="ORF">DFR41_106215</name>
</gene>
<evidence type="ECO:0000256" key="8">
    <source>
        <dbReference type="ARBA" id="ARBA00023170"/>
    </source>
</evidence>
<dbReference type="InterPro" id="IPR036942">
    <property type="entry name" value="Beta-barrel_TonB_sf"/>
</dbReference>
<accession>A0A370FGI8</accession>
<dbReference type="AlphaFoldDB" id="A0A370FGI8"/>
<organism evidence="15 16">
    <name type="scientific">Pseudacidovorax intermedius</name>
    <dbReference type="NCBI Taxonomy" id="433924"/>
    <lineage>
        <taxon>Bacteria</taxon>
        <taxon>Pseudomonadati</taxon>
        <taxon>Pseudomonadota</taxon>
        <taxon>Betaproteobacteria</taxon>
        <taxon>Burkholderiales</taxon>
        <taxon>Comamonadaceae</taxon>
        <taxon>Pseudacidovorax</taxon>
    </lineage>
</organism>
<dbReference type="InterPro" id="IPR000531">
    <property type="entry name" value="Beta-barrel_TonB"/>
</dbReference>